<feature type="compositionally biased region" description="Pro residues" evidence="1">
    <location>
        <begin position="11"/>
        <end position="29"/>
    </location>
</feature>
<dbReference type="AlphaFoldDB" id="A0AAP0QI18"/>
<gene>
    <name evidence="2" type="ORF">WN944_013577</name>
</gene>
<dbReference type="EMBL" id="JBCGBO010000005">
    <property type="protein sequence ID" value="KAK9198393.1"/>
    <property type="molecule type" value="Genomic_DNA"/>
</dbReference>
<protein>
    <submittedName>
        <fullName evidence="2">Uncharacterized protein</fullName>
    </submittedName>
</protein>
<name>A0AAP0QI18_9ROSI</name>
<keyword evidence="3" id="KW-1185">Reference proteome</keyword>
<evidence type="ECO:0000313" key="3">
    <source>
        <dbReference type="Proteomes" id="UP001428341"/>
    </source>
</evidence>
<feature type="region of interest" description="Disordered" evidence="1">
    <location>
        <begin position="1"/>
        <end position="37"/>
    </location>
</feature>
<dbReference type="Proteomes" id="UP001428341">
    <property type="component" value="Unassembled WGS sequence"/>
</dbReference>
<proteinExistence type="predicted"/>
<evidence type="ECO:0000256" key="1">
    <source>
        <dbReference type="SAM" id="MobiDB-lite"/>
    </source>
</evidence>
<reference evidence="2 3" key="1">
    <citation type="submission" date="2024-05" db="EMBL/GenBank/DDBJ databases">
        <title>Haplotype-resolved chromosome-level genome assembly of Huyou (Citrus changshanensis).</title>
        <authorList>
            <person name="Miao C."/>
            <person name="Chen W."/>
            <person name="Wu Y."/>
            <person name="Wang L."/>
            <person name="Zhao S."/>
            <person name="Grierson D."/>
            <person name="Xu C."/>
            <person name="Chen K."/>
        </authorList>
    </citation>
    <scope>NUCLEOTIDE SEQUENCE [LARGE SCALE GENOMIC DNA]</scope>
    <source>
        <strain evidence="2">01-14</strain>
        <tissue evidence="2">Leaf</tissue>
    </source>
</reference>
<accession>A0AAP0QI18</accession>
<organism evidence="2 3">
    <name type="scientific">Citrus x changshan-huyou</name>
    <dbReference type="NCBI Taxonomy" id="2935761"/>
    <lineage>
        <taxon>Eukaryota</taxon>
        <taxon>Viridiplantae</taxon>
        <taxon>Streptophyta</taxon>
        <taxon>Embryophyta</taxon>
        <taxon>Tracheophyta</taxon>
        <taxon>Spermatophyta</taxon>
        <taxon>Magnoliopsida</taxon>
        <taxon>eudicotyledons</taxon>
        <taxon>Gunneridae</taxon>
        <taxon>Pentapetalae</taxon>
        <taxon>rosids</taxon>
        <taxon>malvids</taxon>
        <taxon>Sapindales</taxon>
        <taxon>Rutaceae</taxon>
        <taxon>Aurantioideae</taxon>
        <taxon>Citrus</taxon>
    </lineage>
</organism>
<sequence length="101" mass="10521">MDSSADHPCRPSNPPSDPTPQNPPPPPPLHSLSPQNHLPLLFAASPSPVAVAAAQRGGRGEDDVMPERSIKELQSAFTGVWPVGSKVTQLADIGIQGVMLG</sequence>
<comment type="caution">
    <text evidence="2">The sequence shown here is derived from an EMBL/GenBank/DDBJ whole genome shotgun (WGS) entry which is preliminary data.</text>
</comment>
<evidence type="ECO:0000313" key="2">
    <source>
        <dbReference type="EMBL" id="KAK9198393.1"/>
    </source>
</evidence>